<dbReference type="SUPFAM" id="SSF52058">
    <property type="entry name" value="L domain-like"/>
    <property type="match status" value="2"/>
</dbReference>
<name>A0A1T4L1R8_9PORP</name>
<sequence>MRNLLALPLLLTLSIPITAQAQSEYTTAQNKMVLTREDTTLEWSIRLKAKEADQSSVWIDWNNNATYEEGEAYDFSLYNNSSPVTSQTITIYGRVTMLSASFNYLTTLDVTNNDALEDLQVGNNKLTTLDLSRNGKLYNLICQNNRIEVLDCSANKKLRRLSCYTNHIQGENMWRLVRSLVDRTGQDRAGKIHIINSVIGPELENIVTKKQVAELEAKNWAVFDWKDGKDEGENPYTGTPDPNDNNYVAQDPKVILHSSETTGKWIISLNIEEEHRNTCWIDLNNDGSYQKGEELKLFETLMEIPRTSSSLALYGKYSAVKCAENKISSIDFGTDASALKTLIIENNAISVLDLSMATNLEYLNCDGNKLTSLDLSNHTQLRELTCYQNQLEQLNVKGCSALVKLTCNNNKLKTLPLEGIELLSELYCSENQIEELKLEQCTALRSLYCSNNKLSSLSLKDNEYLEILYCLGNGLSELSLKEFPLLSVVNCAQNQLTELDLSQNPKLTKLYAYQNNFKELDLSSLELLSFVDVSNNKLELLTLQKNTSLNDLHCSTNHLEALNLLQTPALLRLVCNDNAIKTLDLSSSSHLVGFRGENNALTQLNFSSCPSIAKVFIQGNEIKEKAMTSLVESLPLREEGATGLLVVVDLKAEKENNVCTDKDVLLATQKHWKVKDSNGGNSIDYAGKPTAVERITSQEVTIYPNPARNTLFIEGLEENERVQIFSLEGVLLSETLTDDEGGCCLEVSTLPAGIYMVRSGNSCHRLVVE</sequence>
<evidence type="ECO:0000313" key="5">
    <source>
        <dbReference type="EMBL" id="SJZ48664.1"/>
    </source>
</evidence>
<dbReference type="InterPro" id="IPR025875">
    <property type="entry name" value="Leu-rich_rpt_4"/>
</dbReference>
<keyword evidence="6" id="KW-1185">Reference proteome</keyword>
<dbReference type="Proteomes" id="UP000190121">
    <property type="component" value="Unassembled WGS sequence"/>
</dbReference>
<gene>
    <name evidence="5" type="ORF">SAMN02745171_00271</name>
</gene>
<keyword evidence="2" id="KW-0677">Repeat</keyword>
<feature type="signal peptide" evidence="3">
    <location>
        <begin position="1"/>
        <end position="21"/>
    </location>
</feature>
<dbReference type="EMBL" id="FUXE01000002">
    <property type="protein sequence ID" value="SJZ48664.1"/>
    <property type="molecule type" value="Genomic_DNA"/>
</dbReference>
<dbReference type="Pfam" id="PF18962">
    <property type="entry name" value="Por_Secre_tail"/>
    <property type="match status" value="1"/>
</dbReference>
<protein>
    <submittedName>
        <fullName evidence="5">Por secretion system C-terminal sorting domain-containing protein</fullName>
    </submittedName>
</protein>
<evidence type="ECO:0000256" key="3">
    <source>
        <dbReference type="SAM" id="SignalP"/>
    </source>
</evidence>
<evidence type="ECO:0000313" key="6">
    <source>
        <dbReference type="Proteomes" id="UP000190121"/>
    </source>
</evidence>
<proteinExistence type="predicted"/>
<dbReference type="PANTHER" id="PTHR47566">
    <property type="match status" value="1"/>
</dbReference>
<keyword evidence="3" id="KW-0732">Signal</keyword>
<reference evidence="6" key="1">
    <citation type="submission" date="2017-02" db="EMBL/GenBank/DDBJ databases">
        <authorList>
            <person name="Varghese N."/>
            <person name="Submissions S."/>
        </authorList>
    </citation>
    <scope>NUCLEOTIDE SEQUENCE [LARGE SCALE GENOMIC DNA]</scope>
    <source>
        <strain evidence="6">ATCC 51356</strain>
    </source>
</reference>
<feature type="domain" description="Secretion system C-terminal sorting" evidence="4">
    <location>
        <begin position="702"/>
        <end position="761"/>
    </location>
</feature>
<evidence type="ECO:0000256" key="1">
    <source>
        <dbReference type="ARBA" id="ARBA00022614"/>
    </source>
</evidence>
<evidence type="ECO:0000259" key="4">
    <source>
        <dbReference type="Pfam" id="PF18962"/>
    </source>
</evidence>
<dbReference type="InterPro" id="IPR032675">
    <property type="entry name" value="LRR_dom_sf"/>
</dbReference>
<evidence type="ECO:0000256" key="2">
    <source>
        <dbReference type="ARBA" id="ARBA00022737"/>
    </source>
</evidence>
<organism evidence="5 6">
    <name type="scientific">Porphyromonas circumdentaria</name>
    <dbReference type="NCBI Taxonomy" id="29524"/>
    <lineage>
        <taxon>Bacteria</taxon>
        <taxon>Pseudomonadati</taxon>
        <taxon>Bacteroidota</taxon>
        <taxon>Bacteroidia</taxon>
        <taxon>Bacteroidales</taxon>
        <taxon>Porphyromonadaceae</taxon>
        <taxon>Porphyromonas</taxon>
    </lineage>
</organism>
<dbReference type="NCBIfam" id="TIGR04183">
    <property type="entry name" value="Por_Secre_tail"/>
    <property type="match status" value="1"/>
</dbReference>
<feature type="chain" id="PRO_5012707452" evidence="3">
    <location>
        <begin position="22"/>
        <end position="769"/>
    </location>
</feature>
<dbReference type="InterPro" id="IPR026444">
    <property type="entry name" value="Secre_tail"/>
</dbReference>
<accession>A0A1T4L1R8</accession>
<dbReference type="AlphaFoldDB" id="A0A1T4L1R8"/>
<dbReference type="PANTHER" id="PTHR47566:SF1">
    <property type="entry name" value="PROTEIN NUD1"/>
    <property type="match status" value="1"/>
</dbReference>
<dbReference type="Pfam" id="PF12799">
    <property type="entry name" value="LRR_4"/>
    <property type="match status" value="1"/>
</dbReference>
<dbReference type="GO" id="GO:0035591">
    <property type="term" value="F:signaling adaptor activity"/>
    <property type="evidence" value="ECO:0007669"/>
    <property type="project" value="TreeGrafter"/>
</dbReference>
<dbReference type="Gene3D" id="3.80.10.10">
    <property type="entry name" value="Ribonuclease Inhibitor"/>
    <property type="match status" value="3"/>
</dbReference>
<keyword evidence="1" id="KW-0433">Leucine-rich repeat</keyword>
<dbReference type="InterPro" id="IPR052574">
    <property type="entry name" value="CDIRP"/>
</dbReference>